<evidence type="ECO:0008006" key="4">
    <source>
        <dbReference type="Google" id="ProtNLM"/>
    </source>
</evidence>
<organism evidence="2 3">
    <name type="scientific">Tanacetum coccineum</name>
    <dbReference type="NCBI Taxonomy" id="301880"/>
    <lineage>
        <taxon>Eukaryota</taxon>
        <taxon>Viridiplantae</taxon>
        <taxon>Streptophyta</taxon>
        <taxon>Embryophyta</taxon>
        <taxon>Tracheophyta</taxon>
        <taxon>Spermatophyta</taxon>
        <taxon>Magnoliopsida</taxon>
        <taxon>eudicotyledons</taxon>
        <taxon>Gunneridae</taxon>
        <taxon>Pentapetalae</taxon>
        <taxon>asterids</taxon>
        <taxon>campanulids</taxon>
        <taxon>Asterales</taxon>
        <taxon>Asteraceae</taxon>
        <taxon>Asteroideae</taxon>
        <taxon>Anthemideae</taxon>
        <taxon>Anthemidinae</taxon>
        <taxon>Tanacetum</taxon>
    </lineage>
</organism>
<name>A0ABQ4X168_9ASTR</name>
<protein>
    <recommendedName>
        <fullName evidence="4">DUF4283 domain-containing protein</fullName>
    </recommendedName>
</protein>
<gene>
    <name evidence="2" type="ORF">Tco_0653602</name>
</gene>
<comment type="caution">
    <text evidence="2">The sequence shown here is derived from an EMBL/GenBank/DDBJ whole genome shotgun (WGS) entry which is preliminary data.</text>
</comment>
<feature type="compositionally biased region" description="Polar residues" evidence="1">
    <location>
        <begin position="41"/>
        <end position="63"/>
    </location>
</feature>
<feature type="region of interest" description="Disordered" evidence="1">
    <location>
        <begin position="36"/>
        <end position="63"/>
    </location>
</feature>
<reference evidence="2" key="2">
    <citation type="submission" date="2022-01" db="EMBL/GenBank/DDBJ databases">
        <authorList>
            <person name="Yamashiro T."/>
            <person name="Shiraishi A."/>
            <person name="Satake H."/>
            <person name="Nakayama K."/>
        </authorList>
    </citation>
    <scope>NUCLEOTIDE SEQUENCE</scope>
</reference>
<sequence length="269" mass="29208">MEESSNSYVGKFTVGSTNFAGEELLRSVATRMNKMTGKGDANQTHTTASVSNPNPGNTNPNASSILYNLNTQTSAISSSGHVDVNEGHSILHDTGSFVGSNTSSGNPCKVGSVASYPDIRNLNYPNVSEYPSSEDLYMPMGAPIVDDNPSVKASLNVSNTDDNLSYAGAAGASTKDQPKVISNFHPLVADPVYDGVNIFNPRKVFEKVSTHFEHTLYGYFIGKRLAFSVMEYYARNNWGKHGRKRIMMNFFFFKFDSRSGLEAVLEGGP</sequence>
<proteinExistence type="predicted"/>
<evidence type="ECO:0000313" key="2">
    <source>
        <dbReference type="EMBL" id="GJS58818.1"/>
    </source>
</evidence>
<dbReference type="EMBL" id="BQNB010009105">
    <property type="protein sequence ID" value="GJS58818.1"/>
    <property type="molecule type" value="Genomic_DNA"/>
</dbReference>
<reference evidence="2" key="1">
    <citation type="journal article" date="2022" name="Int. J. Mol. Sci.">
        <title>Draft Genome of Tanacetum Coccineum: Genomic Comparison of Closely Related Tanacetum-Family Plants.</title>
        <authorList>
            <person name="Yamashiro T."/>
            <person name="Shiraishi A."/>
            <person name="Nakayama K."/>
            <person name="Satake H."/>
        </authorList>
    </citation>
    <scope>NUCLEOTIDE SEQUENCE</scope>
</reference>
<evidence type="ECO:0000313" key="3">
    <source>
        <dbReference type="Proteomes" id="UP001151760"/>
    </source>
</evidence>
<keyword evidence="3" id="KW-1185">Reference proteome</keyword>
<dbReference type="Proteomes" id="UP001151760">
    <property type="component" value="Unassembled WGS sequence"/>
</dbReference>
<evidence type="ECO:0000256" key="1">
    <source>
        <dbReference type="SAM" id="MobiDB-lite"/>
    </source>
</evidence>
<accession>A0ABQ4X168</accession>